<dbReference type="EMBL" id="JADKCH010000013">
    <property type="protein sequence ID" value="MBK8573205.1"/>
    <property type="molecule type" value="Genomic_DNA"/>
</dbReference>
<dbReference type="Proteomes" id="UP000709959">
    <property type="component" value="Unassembled WGS sequence"/>
</dbReference>
<organism evidence="1 2">
    <name type="scientific">Candidatus Geothrix odensensis</name>
    <dbReference type="NCBI Taxonomy" id="2954440"/>
    <lineage>
        <taxon>Bacteria</taxon>
        <taxon>Pseudomonadati</taxon>
        <taxon>Acidobacteriota</taxon>
        <taxon>Holophagae</taxon>
        <taxon>Holophagales</taxon>
        <taxon>Holophagaceae</taxon>
        <taxon>Geothrix</taxon>
    </lineage>
</organism>
<name>A0A936F3V2_9BACT</name>
<reference evidence="1 2" key="1">
    <citation type="submission" date="2020-10" db="EMBL/GenBank/DDBJ databases">
        <title>Connecting structure to function with the recovery of over 1000 high-quality activated sludge metagenome-assembled genomes encoding full-length rRNA genes using long-read sequencing.</title>
        <authorList>
            <person name="Singleton C.M."/>
            <person name="Petriglieri F."/>
            <person name="Kristensen J.M."/>
            <person name="Kirkegaard R.H."/>
            <person name="Michaelsen T.Y."/>
            <person name="Andersen M.H."/>
            <person name="Karst S.M."/>
            <person name="Dueholm M.S."/>
            <person name="Nielsen P.H."/>
            <person name="Albertsen M."/>
        </authorList>
    </citation>
    <scope>NUCLEOTIDE SEQUENCE [LARGE SCALE GENOMIC DNA]</scope>
    <source>
        <strain evidence="1">OdNE_18-Q3-R46-58_MAXAC.008</strain>
    </source>
</reference>
<gene>
    <name evidence="1" type="ORF">IPN91_11275</name>
</gene>
<accession>A0A936F3V2</accession>
<evidence type="ECO:0000313" key="2">
    <source>
        <dbReference type="Proteomes" id="UP000709959"/>
    </source>
</evidence>
<protein>
    <submittedName>
        <fullName evidence="1">Uncharacterized protein</fullName>
    </submittedName>
</protein>
<proteinExistence type="predicted"/>
<comment type="caution">
    <text evidence="1">The sequence shown here is derived from an EMBL/GenBank/DDBJ whole genome shotgun (WGS) entry which is preliminary data.</text>
</comment>
<sequence>MRKCLLVIVLAGAFLPQELRGQGYTGNLNRGSGAGLSMGRLNDATLLSASETLERRAEYLLKTHRKAVKQNPGTVTPKDELETEISNLSQSASELYGSWSFQRNLERGRKDFVQVVKAGFTIHRILPSHPLRSMLQGDWDAVREEIDELIAILKMPKVNWDLIAGQPQPQKKVEG</sequence>
<dbReference type="AlphaFoldDB" id="A0A936F3V2"/>
<evidence type="ECO:0000313" key="1">
    <source>
        <dbReference type="EMBL" id="MBK8573205.1"/>
    </source>
</evidence>